<dbReference type="EMBL" id="LR797224">
    <property type="protein sequence ID" value="CAB4195112.1"/>
    <property type="molecule type" value="Genomic_DNA"/>
</dbReference>
<gene>
    <name evidence="1" type="ORF">UFOVP1279_46</name>
</gene>
<reference evidence="1" key="1">
    <citation type="submission" date="2020-05" db="EMBL/GenBank/DDBJ databases">
        <authorList>
            <person name="Chiriac C."/>
            <person name="Salcher M."/>
            <person name="Ghai R."/>
            <person name="Kavagutti S V."/>
        </authorList>
    </citation>
    <scope>NUCLEOTIDE SEQUENCE</scope>
</reference>
<accession>A0A6J5RGI2</accession>
<name>A0A6J5RGI2_9CAUD</name>
<evidence type="ECO:0000313" key="1">
    <source>
        <dbReference type="EMBL" id="CAB4195112.1"/>
    </source>
</evidence>
<dbReference type="Gene3D" id="3.90.1690.10">
    <property type="entry name" value="phage-related protein like domain"/>
    <property type="match status" value="1"/>
</dbReference>
<proteinExistence type="predicted"/>
<evidence type="ECO:0008006" key="2">
    <source>
        <dbReference type="Google" id="ProtNLM"/>
    </source>
</evidence>
<protein>
    <recommendedName>
        <fullName evidence="2">Major capsid protein GpE</fullName>
    </recommendedName>
</protein>
<sequence length="324" mass="35186">MPQPDSSQVLRVSQPLTNVSIAYTQQGSYIADQVFPTVPVQRQGDLYWKYDRGDWFRGQAELRAPATESTGGGYRLTTDTYYCDVYAVHRDVDDQTRANFQSQFNLDADATRWVTQQLMIKRDRLFLSTYFKSSLWTGGESADKNVDWSAAGSGDPILNVRMAADAIEGTTGYRPNVLVVPSTLMTQLQQHPDIIDRVKYTSGVAAGVSNQAVASALGVDKIVIANTVNNTGAYLADNSAGETALSYMASDGALLVYAAASPGLMQPSAGYTFGWTGYQGNATGAAITRFRDIKTRSDRIEGEMAFDMKVVAPDLGAWFASPSA</sequence>
<dbReference type="InterPro" id="IPR053738">
    <property type="entry name" value="Lambda_capsid_assembly"/>
</dbReference>
<organism evidence="1">
    <name type="scientific">uncultured Caudovirales phage</name>
    <dbReference type="NCBI Taxonomy" id="2100421"/>
    <lineage>
        <taxon>Viruses</taxon>
        <taxon>Duplodnaviria</taxon>
        <taxon>Heunggongvirae</taxon>
        <taxon>Uroviricota</taxon>
        <taxon>Caudoviricetes</taxon>
        <taxon>Peduoviridae</taxon>
        <taxon>Maltschvirus</taxon>
        <taxon>Maltschvirus maltsch</taxon>
    </lineage>
</organism>